<sequence length="125" mass="14575">MNCIALRGEGNLASLFFSNFLFLGFLFPPPPHPVSHSCFEFFCSACFSFHLFCPSFFFTTCLFSISVSRTRIPFSVFVCHSLRFFLMKDLSYDSRLFSFCVNTSTSFYFLLLVVWMDPWILSWDP</sequence>
<gene>
    <name evidence="2" type="ORF">COCSADRAFT_206306</name>
</gene>
<dbReference type="AlphaFoldDB" id="M2SPI1"/>
<name>M2SPI1_COCSN</name>
<keyword evidence="3" id="KW-1185">Reference proteome</keyword>
<dbReference type="RefSeq" id="XP_007694533.1">
    <property type="nucleotide sequence ID" value="XM_007696343.1"/>
</dbReference>
<dbReference type="GeneID" id="19134326"/>
<dbReference type="EMBL" id="KB445637">
    <property type="protein sequence ID" value="EMD69103.1"/>
    <property type="molecule type" value="Genomic_DNA"/>
</dbReference>
<keyword evidence="1" id="KW-1133">Transmembrane helix</keyword>
<keyword evidence="1" id="KW-0812">Transmembrane</keyword>
<dbReference type="Proteomes" id="UP000016934">
    <property type="component" value="Unassembled WGS sequence"/>
</dbReference>
<reference evidence="2 3" key="1">
    <citation type="journal article" date="2012" name="PLoS Pathog.">
        <title>Diverse lifestyles and strategies of plant pathogenesis encoded in the genomes of eighteen Dothideomycetes fungi.</title>
        <authorList>
            <person name="Ohm R.A."/>
            <person name="Feau N."/>
            <person name="Henrissat B."/>
            <person name="Schoch C.L."/>
            <person name="Horwitz B.A."/>
            <person name="Barry K.W."/>
            <person name="Condon B.J."/>
            <person name="Copeland A.C."/>
            <person name="Dhillon B."/>
            <person name="Glaser F."/>
            <person name="Hesse C.N."/>
            <person name="Kosti I."/>
            <person name="LaButti K."/>
            <person name="Lindquist E.A."/>
            <person name="Lucas S."/>
            <person name="Salamov A.A."/>
            <person name="Bradshaw R.E."/>
            <person name="Ciuffetti L."/>
            <person name="Hamelin R.C."/>
            <person name="Kema G.H.J."/>
            <person name="Lawrence C."/>
            <person name="Scott J.A."/>
            <person name="Spatafora J.W."/>
            <person name="Turgeon B.G."/>
            <person name="de Wit P.J.G.M."/>
            <person name="Zhong S."/>
            <person name="Goodwin S.B."/>
            <person name="Grigoriev I.V."/>
        </authorList>
    </citation>
    <scope>NUCLEOTIDE SEQUENCE [LARGE SCALE GENOMIC DNA]</scope>
    <source>
        <strain evidence="3">ND90Pr / ATCC 201652</strain>
    </source>
</reference>
<dbReference type="KEGG" id="bsc:COCSADRAFT_206306"/>
<protein>
    <submittedName>
        <fullName evidence="2">Uncharacterized protein</fullName>
    </submittedName>
</protein>
<dbReference type="HOGENOM" id="CLU_1992435_0_0_1"/>
<evidence type="ECO:0000256" key="1">
    <source>
        <dbReference type="SAM" id="Phobius"/>
    </source>
</evidence>
<feature type="transmembrane region" description="Helical" evidence="1">
    <location>
        <begin position="12"/>
        <end position="29"/>
    </location>
</feature>
<feature type="transmembrane region" description="Helical" evidence="1">
    <location>
        <begin position="96"/>
        <end position="116"/>
    </location>
</feature>
<evidence type="ECO:0000313" key="2">
    <source>
        <dbReference type="EMBL" id="EMD69103.1"/>
    </source>
</evidence>
<reference evidence="3" key="2">
    <citation type="journal article" date="2013" name="PLoS Genet.">
        <title>Comparative genome structure, secondary metabolite, and effector coding capacity across Cochliobolus pathogens.</title>
        <authorList>
            <person name="Condon B.J."/>
            <person name="Leng Y."/>
            <person name="Wu D."/>
            <person name="Bushley K.E."/>
            <person name="Ohm R.A."/>
            <person name="Otillar R."/>
            <person name="Martin J."/>
            <person name="Schackwitz W."/>
            <person name="Grimwood J."/>
            <person name="MohdZainudin N."/>
            <person name="Xue C."/>
            <person name="Wang R."/>
            <person name="Manning V.A."/>
            <person name="Dhillon B."/>
            <person name="Tu Z.J."/>
            <person name="Steffenson B.J."/>
            <person name="Salamov A."/>
            <person name="Sun H."/>
            <person name="Lowry S."/>
            <person name="LaButti K."/>
            <person name="Han J."/>
            <person name="Copeland A."/>
            <person name="Lindquist E."/>
            <person name="Barry K."/>
            <person name="Schmutz J."/>
            <person name="Baker S.E."/>
            <person name="Ciuffetti L.M."/>
            <person name="Grigoriev I.V."/>
            <person name="Zhong S."/>
            <person name="Turgeon B.G."/>
        </authorList>
    </citation>
    <scope>NUCLEOTIDE SEQUENCE [LARGE SCALE GENOMIC DNA]</scope>
    <source>
        <strain evidence="3">ND90Pr / ATCC 201652</strain>
    </source>
</reference>
<feature type="transmembrane region" description="Helical" evidence="1">
    <location>
        <begin position="41"/>
        <end position="65"/>
    </location>
</feature>
<accession>M2SPI1</accession>
<keyword evidence="1" id="KW-0472">Membrane</keyword>
<evidence type="ECO:0000313" key="3">
    <source>
        <dbReference type="Proteomes" id="UP000016934"/>
    </source>
</evidence>
<proteinExistence type="predicted"/>
<organism evidence="2 3">
    <name type="scientific">Cochliobolus sativus (strain ND90Pr / ATCC 201652)</name>
    <name type="common">Common root rot and spot blotch fungus</name>
    <name type="synonym">Bipolaris sorokiniana</name>
    <dbReference type="NCBI Taxonomy" id="665912"/>
    <lineage>
        <taxon>Eukaryota</taxon>
        <taxon>Fungi</taxon>
        <taxon>Dikarya</taxon>
        <taxon>Ascomycota</taxon>
        <taxon>Pezizomycotina</taxon>
        <taxon>Dothideomycetes</taxon>
        <taxon>Pleosporomycetidae</taxon>
        <taxon>Pleosporales</taxon>
        <taxon>Pleosporineae</taxon>
        <taxon>Pleosporaceae</taxon>
        <taxon>Bipolaris</taxon>
    </lineage>
</organism>